<dbReference type="PROSITE" id="PS00616">
    <property type="entry name" value="HIS_ACID_PHOSPHAT_1"/>
    <property type="match status" value="1"/>
</dbReference>
<name>A0A8H5G1X5_9AGAR</name>
<dbReference type="InterPro" id="IPR000560">
    <property type="entry name" value="His_Pase_clade-2"/>
</dbReference>
<keyword evidence="3" id="KW-0158">Chromosome</keyword>
<dbReference type="InterPro" id="IPR029033">
    <property type="entry name" value="His_PPase_superfam"/>
</dbReference>
<dbReference type="PANTHER" id="PTHR14418">
    <property type="entry name" value="CONDENSIN COMPLEX SUBUNIT 3-RELATED"/>
    <property type="match status" value="1"/>
</dbReference>
<evidence type="ECO:0000256" key="7">
    <source>
        <dbReference type="ARBA" id="ARBA00023306"/>
    </source>
</evidence>
<keyword evidence="4" id="KW-0132">Cell division</keyword>
<dbReference type="SUPFAM" id="SSF53254">
    <property type="entry name" value="Phosphoglycerate mutase-like"/>
    <property type="match status" value="1"/>
</dbReference>
<dbReference type="GO" id="GO:0051301">
    <property type="term" value="P:cell division"/>
    <property type="evidence" value="ECO:0007669"/>
    <property type="project" value="UniProtKB-KW"/>
</dbReference>
<keyword evidence="8" id="KW-0175">Coiled coil</keyword>
<dbReference type="InterPro" id="IPR033379">
    <property type="entry name" value="Acid_Pase_AS"/>
</dbReference>
<comment type="subcellular location">
    <subcellularLocation>
        <location evidence="1">Chromosome</location>
    </subcellularLocation>
</comment>
<organism evidence="11 12">
    <name type="scientific">Leucocoprinus leucothites</name>
    <dbReference type="NCBI Taxonomy" id="201217"/>
    <lineage>
        <taxon>Eukaryota</taxon>
        <taxon>Fungi</taxon>
        <taxon>Dikarya</taxon>
        <taxon>Basidiomycota</taxon>
        <taxon>Agaricomycotina</taxon>
        <taxon>Agaricomycetes</taxon>
        <taxon>Agaricomycetidae</taxon>
        <taxon>Agaricales</taxon>
        <taxon>Agaricineae</taxon>
        <taxon>Agaricaceae</taxon>
        <taxon>Leucocoprinus</taxon>
    </lineage>
</organism>
<gene>
    <name evidence="11" type="ORF">D9756_006761</name>
</gene>
<sequence>MPGRAPRVSNGQKNVENIASSIPKIFDQVQLSVANHQKNCVALHKIQSDAAEIIEAASARGMTRLVGEREFNETMQRTLFHVLVLKKGITTADRAVKFIGAYTRFINEKAADDREKGLLVDDDSVASRFTARLLTFLLKGIAAKDKNVRYRVLQTLVEMIAHLGEIDEDLYNALRAALRDRVKDKEAPVRLQAFVALSKLCAEETADDVDEDEEPAIILLLDALAHDPSSDVRRAVLLNLNVNETTMPNILSRMRDVEPSIRKLVFSAILEPNVAQGDEQKVMGPTHPRALTISHREQIVKDGLGDREETVRNAASSLIGKWIDCVNISTPKVEDSEGKNVIPEVEESVLSLLSLFDLGQGTIAADALLSVFTRRSDIFNNISLDEGFWKRLTPERAFLARVYVDHCIATKDNKRLEEALPTVSQVAGIIEAAWNKLMHLWEKFDEDRLVREFDEAELQQREDEFCDQETMIGEMLKLAGNLDYGDEIGRRSMFPLIRAMTSKEALPESLVGLCLDVLKKLAANDRDLIRIVVEIISDLRDPFIDEPEEPVDPNASMTQTPGATPKPRPPPREKTEAEKKKAIEVDYRCLILSSTMLERVNTTFEENSTLEGLMRDLIVPSMHIKDAHIREKAFIALGLCCSIARKRALNSVDFFRGQILSSPDKMKPSLYQIIFDMLMVHDQAFADNVPQKVTEITDTFLIDRLKEEQDPKVLATLCLGIAKLVIAGIARNINSVANLMLASLSPATAGNQELRQCLTGFFPVYSCASGKNQTNVMNIFLQVFSEVQKLRRDLEEDEEMATATQVANMFVDLTDPSKLTSVIAANGNMNEKEIYECGDIQLRLATEILKEFLKPQYDFDKDDKKVLCQMFAKMHIPDMVDDVMIRRLKLYLDTVKSHRPLKDTTSRNALNKFDAVISKKFEKQLELKEEELRKLEELQDLFEFLDDIIPEDDGELVDPEPKQRGRKRRSTSVTSTATDDETPSHESGRGKPKARKRRRFSGESNESEEEDEQGTPQPAVKTRVMPKRAATGKIPTQPIVITDSEDEGYVETSKSKKTVQPQSRKVKQENEAALDQDISQLLEPLSSAPPTPSTLSSLEDDSILGPADSEEEEEDEVSVVGISFFSVDVLGLHSGFVLFYILSSQRRVSPIAGSTQTFLFPPAGVTATIPDPYFPNGAQVGFAGPTHTGDEAAAMATAPTFSHNHNQFPLVKPVAADAKDAKSFDVIRYFGNLSPWRSIPSSNYGLPEASPVVPNECQIVQVHLLHRHGARYPVQSSKLCDFATKIHETANSPEGFEANGDLEFLRTWTYKLGAETLTPFGRAELFNLGVAFRVRYGVSASCGYLFAVDSPVTPMLVFSPKYLDVLLNRIESPARMLDSALNFAAGFFGLSDYTKQYHQLIEIEAYGVNSTLSPNNICRNAQNKIAKISHHRYAEEWVKRYLAGARERLGRQMPGFDLTIWDCLQMQQLCAFETVALGYSKFCGLFTEEEWKGFAYANALQVWYDAGPGSPTSAAIGKGYVQELVSRLTKTRITEFDSSVNQSIVSNETFFPLDQPVYVDATHDNVMSAVYVAMNFTNFIRSGPLPTDRIPDNLSYKMDEVMPYAANLVGQVLSCPSSPPLPLPSCKHKHNLL</sequence>
<feature type="region of interest" description="Disordered" evidence="9">
    <location>
        <begin position="543"/>
        <end position="579"/>
    </location>
</feature>
<dbReference type="SUPFAM" id="SSF48371">
    <property type="entry name" value="ARM repeat"/>
    <property type="match status" value="1"/>
</dbReference>
<evidence type="ECO:0000256" key="3">
    <source>
        <dbReference type="ARBA" id="ARBA00022454"/>
    </source>
</evidence>
<evidence type="ECO:0000256" key="4">
    <source>
        <dbReference type="ARBA" id="ARBA00022618"/>
    </source>
</evidence>
<accession>A0A8H5G1X5</accession>
<dbReference type="OrthoDB" id="27187at2759"/>
<dbReference type="PANTHER" id="PTHR14418:SF5">
    <property type="entry name" value="CONDENSIN COMPLEX SUBUNIT 3"/>
    <property type="match status" value="1"/>
</dbReference>
<feature type="compositionally biased region" description="Acidic residues" evidence="9">
    <location>
        <begin position="1098"/>
        <end position="1115"/>
    </location>
</feature>
<dbReference type="GO" id="GO:0000796">
    <property type="term" value="C:condensin complex"/>
    <property type="evidence" value="ECO:0007669"/>
    <property type="project" value="InterPro"/>
</dbReference>
<keyword evidence="12" id="KW-1185">Reference proteome</keyword>
<keyword evidence="7" id="KW-0131">Cell cycle</keyword>
<evidence type="ECO:0000256" key="9">
    <source>
        <dbReference type="SAM" id="MobiDB-lite"/>
    </source>
</evidence>
<evidence type="ECO:0000313" key="11">
    <source>
        <dbReference type="EMBL" id="KAF5356791.1"/>
    </source>
</evidence>
<keyword evidence="6" id="KW-0226">DNA condensation</keyword>
<dbReference type="Pfam" id="PF12719">
    <property type="entry name" value="Cnd3"/>
    <property type="match status" value="1"/>
</dbReference>
<dbReference type="InterPro" id="IPR027165">
    <property type="entry name" value="CND3"/>
</dbReference>
<evidence type="ECO:0000256" key="6">
    <source>
        <dbReference type="ARBA" id="ARBA00023067"/>
    </source>
</evidence>
<evidence type="ECO:0000256" key="5">
    <source>
        <dbReference type="ARBA" id="ARBA00022776"/>
    </source>
</evidence>
<comment type="similarity">
    <text evidence="2">Belongs to the CND3 (condensin subunit 3) family.</text>
</comment>
<dbReference type="EMBL" id="JAACJO010000006">
    <property type="protein sequence ID" value="KAF5356791.1"/>
    <property type="molecule type" value="Genomic_DNA"/>
</dbReference>
<dbReference type="Gene3D" id="3.40.50.1240">
    <property type="entry name" value="Phosphoglycerate mutase-like"/>
    <property type="match status" value="1"/>
</dbReference>
<dbReference type="InterPro" id="IPR011989">
    <property type="entry name" value="ARM-like"/>
</dbReference>
<evidence type="ECO:0000259" key="10">
    <source>
        <dbReference type="Pfam" id="PF12719"/>
    </source>
</evidence>
<evidence type="ECO:0000313" key="12">
    <source>
        <dbReference type="Proteomes" id="UP000559027"/>
    </source>
</evidence>
<evidence type="ECO:0000256" key="8">
    <source>
        <dbReference type="SAM" id="Coils"/>
    </source>
</evidence>
<keyword evidence="5" id="KW-0498">Mitosis</keyword>
<reference evidence="11 12" key="1">
    <citation type="journal article" date="2020" name="ISME J.">
        <title>Uncovering the hidden diversity of litter-decomposition mechanisms in mushroom-forming fungi.</title>
        <authorList>
            <person name="Floudas D."/>
            <person name="Bentzer J."/>
            <person name="Ahren D."/>
            <person name="Johansson T."/>
            <person name="Persson P."/>
            <person name="Tunlid A."/>
        </authorList>
    </citation>
    <scope>NUCLEOTIDE SEQUENCE [LARGE SCALE GENOMIC DNA]</scope>
    <source>
        <strain evidence="11 12">CBS 146.42</strain>
    </source>
</reference>
<dbReference type="CDD" id="cd07061">
    <property type="entry name" value="HP_HAP_like"/>
    <property type="match status" value="1"/>
</dbReference>
<dbReference type="GO" id="GO:0007076">
    <property type="term" value="P:mitotic chromosome condensation"/>
    <property type="evidence" value="ECO:0007669"/>
    <property type="project" value="InterPro"/>
</dbReference>
<feature type="domain" description="Nuclear condensin complex subunit 3 C-terminal" evidence="10">
    <location>
        <begin position="588"/>
        <end position="876"/>
    </location>
</feature>
<dbReference type="Pfam" id="PF00328">
    <property type="entry name" value="His_Phos_2"/>
    <property type="match status" value="1"/>
</dbReference>
<proteinExistence type="inferred from homology"/>
<feature type="region of interest" description="Disordered" evidence="9">
    <location>
        <begin position="952"/>
        <end position="1115"/>
    </location>
</feature>
<feature type="coiled-coil region" evidence="8">
    <location>
        <begin position="918"/>
        <end position="948"/>
    </location>
</feature>
<dbReference type="InterPro" id="IPR016024">
    <property type="entry name" value="ARM-type_fold"/>
</dbReference>
<dbReference type="InterPro" id="IPR025977">
    <property type="entry name" value="Cnd3_C"/>
</dbReference>
<comment type="caution">
    <text evidence="11">The sequence shown here is derived from an EMBL/GenBank/DDBJ whole genome shotgun (WGS) entry which is preliminary data.</text>
</comment>
<feature type="compositionally biased region" description="Basic residues" evidence="9">
    <location>
        <begin position="990"/>
        <end position="999"/>
    </location>
</feature>
<dbReference type="GO" id="GO:0000793">
    <property type="term" value="C:condensed chromosome"/>
    <property type="evidence" value="ECO:0007669"/>
    <property type="project" value="TreeGrafter"/>
</dbReference>
<protein>
    <recommendedName>
        <fullName evidence="10">Nuclear condensin complex subunit 3 C-terminal domain-containing protein</fullName>
    </recommendedName>
</protein>
<feature type="compositionally biased region" description="Basic and acidic residues" evidence="9">
    <location>
        <begin position="570"/>
        <end position="579"/>
    </location>
</feature>
<evidence type="ECO:0000256" key="1">
    <source>
        <dbReference type="ARBA" id="ARBA00004286"/>
    </source>
</evidence>
<dbReference type="Proteomes" id="UP000559027">
    <property type="component" value="Unassembled WGS sequence"/>
</dbReference>
<dbReference type="Gene3D" id="1.25.10.10">
    <property type="entry name" value="Leucine-rich Repeat Variant"/>
    <property type="match status" value="1"/>
</dbReference>
<evidence type="ECO:0000256" key="2">
    <source>
        <dbReference type="ARBA" id="ARBA00006533"/>
    </source>
</evidence>